<organism evidence="2 3">
    <name type="scientific">Sphingomonas cremea</name>
    <dbReference type="NCBI Taxonomy" id="2904799"/>
    <lineage>
        <taxon>Bacteria</taxon>
        <taxon>Pseudomonadati</taxon>
        <taxon>Pseudomonadota</taxon>
        <taxon>Alphaproteobacteria</taxon>
        <taxon>Sphingomonadales</taxon>
        <taxon>Sphingomonadaceae</taxon>
        <taxon>Sphingomonas</taxon>
    </lineage>
</organism>
<evidence type="ECO:0000256" key="1">
    <source>
        <dbReference type="SAM" id="Phobius"/>
    </source>
</evidence>
<feature type="transmembrane region" description="Helical" evidence="1">
    <location>
        <begin position="42"/>
        <end position="61"/>
    </location>
</feature>
<dbReference type="AlphaFoldDB" id="A0A9X1QK66"/>
<protein>
    <submittedName>
        <fullName evidence="2">DUF2955 domain-containing protein</fullName>
    </submittedName>
</protein>
<feature type="transmembrane region" description="Helical" evidence="1">
    <location>
        <begin position="95"/>
        <end position="113"/>
    </location>
</feature>
<dbReference type="Pfam" id="PF11168">
    <property type="entry name" value="DUF2955"/>
    <property type="match status" value="1"/>
</dbReference>
<proteinExistence type="predicted"/>
<name>A0A9X1QK66_9SPHN</name>
<evidence type="ECO:0000313" key="2">
    <source>
        <dbReference type="EMBL" id="MCF2515218.1"/>
    </source>
</evidence>
<keyword evidence="3" id="KW-1185">Reference proteome</keyword>
<feature type="transmembrane region" description="Helical" evidence="1">
    <location>
        <begin position="233"/>
        <end position="254"/>
    </location>
</feature>
<dbReference type="InterPro" id="IPR022604">
    <property type="entry name" value="DUF2955"/>
</dbReference>
<reference evidence="2" key="1">
    <citation type="submission" date="2022-01" db="EMBL/GenBank/DDBJ databases">
        <authorList>
            <person name="Jo J.-H."/>
            <person name="Im W.-T."/>
        </authorList>
    </citation>
    <scope>NUCLEOTIDE SEQUENCE</scope>
    <source>
        <strain evidence="2">G124</strain>
    </source>
</reference>
<dbReference type="EMBL" id="JAKFGM010000002">
    <property type="protein sequence ID" value="MCF2515218.1"/>
    <property type="molecule type" value="Genomic_DNA"/>
</dbReference>
<feature type="transmembrane region" description="Helical" evidence="1">
    <location>
        <begin position="317"/>
        <end position="335"/>
    </location>
</feature>
<accession>A0A9X1QK66</accession>
<comment type="caution">
    <text evidence="2">The sequence shown here is derived from an EMBL/GenBank/DDBJ whole genome shotgun (WGS) entry which is preliminary data.</text>
</comment>
<dbReference type="RefSeq" id="WP_235067735.1">
    <property type="nucleotide sequence ID" value="NZ_JAKFGM010000002.1"/>
</dbReference>
<feature type="transmembrane region" description="Helical" evidence="1">
    <location>
        <begin position="120"/>
        <end position="141"/>
    </location>
</feature>
<keyword evidence="1" id="KW-0472">Membrane</keyword>
<feature type="transmembrane region" description="Helical" evidence="1">
    <location>
        <begin position="285"/>
        <end position="305"/>
    </location>
</feature>
<sequence length="348" mass="35723">MSQAIALSGMAGSPIDMARIQAILRFGVGVTIAFVLSEAMGWAPTMLAPVLFAVLAANLPFCPPIKLGLALVAVMGGSALIAFILPSLLSEAPQVLAGALGLIVFMAFTAMARGRAKLQATFLLLCISTIPVIAIIAPAQAGVMPLAMVRGMTVAVITLWCMYALWPKVAPRGAPPGASSTDSPVKTALVGTAVVMPVMLVYLLLGLANALPVLVTTVLLVANFDPRQGAMQGLAMMIGNLIGGLIGLVAYILLAVMPSLITLGLVTFLIAVAFAIRIEKGGPGAAIALMTCNSALIILSTAIANPSSSSGVWITRLLQFALACTFAVGMMILVWSKKPQSATAAATR</sequence>
<feature type="transmembrane region" description="Helical" evidence="1">
    <location>
        <begin position="68"/>
        <end position="89"/>
    </location>
</feature>
<feature type="transmembrane region" description="Helical" evidence="1">
    <location>
        <begin position="210"/>
        <end position="226"/>
    </location>
</feature>
<evidence type="ECO:0000313" key="3">
    <source>
        <dbReference type="Proteomes" id="UP001139410"/>
    </source>
</evidence>
<keyword evidence="1" id="KW-1133">Transmembrane helix</keyword>
<feature type="transmembrane region" description="Helical" evidence="1">
    <location>
        <begin position="260"/>
        <end position="278"/>
    </location>
</feature>
<keyword evidence="1" id="KW-0812">Transmembrane</keyword>
<dbReference type="Proteomes" id="UP001139410">
    <property type="component" value="Unassembled WGS sequence"/>
</dbReference>
<gene>
    <name evidence="2" type="ORF">LVY65_09110</name>
</gene>